<dbReference type="RefSeq" id="WP_380837289.1">
    <property type="nucleotide sequence ID" value="NZ_JBHSFP010000002.1"/>
</dbReference>
<reference evidence="3" key="1">
    <citation type="journal article" date="2019" name="Int. J. Syst. Evol. Microbiol.">
        <title>The Global Catalogue of Microorganisms (GCM) 10K type strain sequencing project: providing services to taxonomists for standard genome sequencing and annotation.</title>
        <authorList>
            <consortium name="The Broad Institute Genomics Platform"/>
            <consortium name="The Broad Institute Genome Sequencing Center for Infectious Disease"/>
            <person name="Wu L."/>
            <person name="Ma J."/>
        </authorList>
    </citation>
    <scope>NUCLEOTIDE SEQUENCE [LARGE SCALE GENOMIC DNA]</scope>
    <source>
        <strain evidence="3">CGMCC 4.7132</strain>
    </source>
</reference>
<name>A0ABV9CAA8_9ACTN</name>
<organism evidence="2 3">
    <name type="scientific">Sphaerisporangium dianthi</name>
    <dbReference type="NCBI Taxonomy" id="1436120"/>
    <lineage>
        <taxon>Bacteria</taxon>
        <taxon>Bacillati</taxon>
        <taxon>Actinomycetota</taxon>
        <taxon>Actinomycetes</taxon>
        <taxon>Streptosporangiales</taxon>
        <taxon>Streptosporangiaceae</taxon>
        <taxon>Sphaerisporangium</taxon>
    </lineage>
</organism>
<evidence type="ECO:0000313" key="2">
    <source>
        <dbReference type="EMBL" id="MFC4530028.1"/>
    </source>
</evidence>
<dbReference type="Proteomes" id="UP001596004">
    <property type="component" value="Unassembled WGS sequence"/>
</dbReference>
<proteinExistence type="predicted"/>
<dbReference type="EMBL" id="JBHSFP010000002">
    <property type="protein sequence ID" value="MFC4530028.1"/>
    <property type="molecule type" value="Genomic_DNA"/>
</dbReference>
<evidence type="ECO:0000256" key="1">
    <source>
        <dbReference type="SAM" id="MobiDB-lite"/>
    </source>
</evidence>
<sequence length="69" mass="7951">MSEPCEHRRAPRRARRAQITHGHAHARAGRITTTARQGWFAHRCGVSRCRQVPLLVRLAPEEITWRGDD</sequence>
<gene>
    <name evidence="2" type="ORF">ACFO60_04575</name>
</gene>
<feature type="region of interest" description="Disordered" evidence="1">
    <location>
        <begin position="1"/>
        <end position="27"/>
    </location>
</feature>
<evidence type="ECO:0000313" key="3">
    <source>
        <dbReference type="Proteomes" id="UP001596004"/>
    </source>
</evidence>
<feature type="compositionally biased region" description="Basic residues" evidence="1">
    <location>
        <begin position="9"/>
        <end position="27"/>
    </location>
</feature>
<comment type="caution">
    <text evidence="2">The sequence shown here is derived from an EMBL/GenBank/DDBJ whole genome shotgun (WGS) entry which is preliminary data.</text>
</comment>
<protein>
    <submittedName>
        <fullName evidence="2">Uncharacterized protein</fullName>
    </submittedName>
</protein>
<accession>A0ABV9CAA8</accession>
<keyword evidence="3" id="KW-1185">Reference proteome</keyword>